<dbReference type="Proteomes" id="UP001059041">
    <property type="component" value="Linkage Group LG9"/>
</dbReference>
<dbReference type="SUPFAM" id="SSF49265">
    <property type="entry name" value="Fibronectin type III"/>
    <property type="match status" value="1"/>
</dbReference>
<dbReference type="InterPro" id="IPR003961">
    <property type="entry name" value="FN3_dom"/>
</dbReference>
<name>A0A9W8C1V4_TRIRA</name>
<dbReference type="InterPro" id="IPR027417">
    <property type="entry name" value="P-loop_NTPase"/>
</dbReference>
<dbReference type="InterPro" id="IPR048997">
    <property type="entry name" value="Stonustoxin-like_helical"/>
</dbReference>
<dbReference type="EMBL" id="JAFHDT010000009">
    <property type="protein sequence ID" value="KAI7805663.1"/>
    <property type="molecule type" value="Genomic_DNA"/>
</dbReference>
<dbReference type="InterPro" id="IPR006703">
    <property type="entry name" value="G_AIG1"/>
</dbReference>
<dbReference type="InterPro" id="IPR013783">
    <property type="entry name" value="Ig-like_fold"/>
</dbReference>
<dbReference type="CDD" id="cd00063">
    <property type="entry name" value="FN3"/>
    <property type="match status" value="1"/>
</dbReference>
<accession>A0A9W8C1V4</accession>
<dbReference type="PROSITE" id="PS51720">
    <property type="entry name" value="G_AIG1"/>
    <property type="match status" value="1"/>
</dbReference>
<dbReference type="PANTHER" id="PTHR31594">
    <property type="entry name" value="AIG1-TYPE G DOMAIN-CONTAINING PROTEIN"/>
    <property type="match status" value="1"/>
</dbReference>
<dbReference type="InterPro" id="IPR040581">
    <property type="entry name" value="Thioredoxin_11"/>
</dbReference>
<dbReference type="InterPro" id="IPR036116">
    <property type="entry name" value="FN3_sf"/>
</dbReference>
<keyword evidence="6" id="KW-1185">Reference proteome</keyword>
<dbReference type="Pfam" id="PF04548">
    <property type="entry name" value="AIG1"/>
    <property type="match status" value="1"/>
</dbReference>
<comment type="similarity">
    <text evidence="1">Belongs to the TRAFAC class TrmE-Era-EngA-EngB-Septin-like GTPase superfamily. AIG1/Toc34/Toc159-like paraseptin GTPase family. IAN subfamily.</text>
</comment>
<dbReference type="Pfam" id="PF21109">
    <property type="entry name" value="Stonustoxin_helical"/>
    <property type="match status" value="1"/>
</dbReference>
<dbReference type="CDD" id="cd01852">
    <property type="entry name" value="AIG1"/>
    <property type="match status" value="1"/>
</dbReference>
<evidence type="ECO:0000259" key="3">
    <source>
        <dbReference type="PROSITE" id="PS50853"/>
    </source>
</evidence>
<proteinExistence type="inferred from homology"/>
<dbReference type="Gene3D" id="3.40.50.300">
    <property type="entry name" value="P-loop containing nucleotide triphosphate hydrolases"/>
    <property type="match status" value="1"/>
</dbReference>
<evidence type="ECO:0000256" key="1">
    <source>
        <dbReference type="ARBA" id="ARBA00008535"/>
    </source>
</evidence>
<dbReference type="AlphaFoldDB" id="A0A9W8C1V4"/>
<reference evidence="5" key="1">
    <citation type="submission" date="2021-02" db="EMBL/GenBank/DDBJ databases">
        <title>Comparative genomics reveals that relaxation of natural selection precedes convergent phenotypic evolution of cavefish.</title>
        <authorList>
            <person name="Peng Z."/>
        </authorList>
    </citation>
    <scope>NUCLEOTIDE SEQUENCE</scope>
    <source>
        <tissue evidence="5">Muscle</tissue>
    </source>
</reference>
<organism evidence="5 6">
    <name type="scientific">Triplophysa rosa</name>
    <name type="common">Cave loach</name>
    <dbReference type="NCBI Taxonomy" id="992332"/>
    <lineage>
        <taxon>Eukaryota</taxon>
        <taxon>Metazoa</taxon>
        <taxon>Chordata</taxon>
        <taxon>Craniata</taxon>
        <taxon>Vertebrata</taxon>
        <taxon>Euteleostomi</taxon>
        <taxon>Actinopterygii</taxon>
        <taxon>Neopterygii</taxon>
        <taxon>Teleostei</taxon>
        <taxon>Ostariophysi</taxon>
        <taxon>Cypriniformes</taxon>
        <taxon>Nemacheilidae</taxon>
        <taxon>Triplophysa</taxon>
    </lineage>
</organism>
<comment type="caution">
    <text evidence="5">The sequence shown here is derived from an EMBL/GenBank/DDBJ whole genome shotgun (WGS) entry which is preliminary data.</text>
</comment>
<dbReference type="PANTHER" id="PTHR31594:SF15">
    <property type="entry name" value="VERRUCOTOXIN SUBUNIT BETA ISOFORM X1-RELATED"/>
    <property type="match status" value="1"/>
</dbReference>
<gene>
    <name evidence="5" type="ORF">IRJ41_013721</name>
</gene>
<evidence type="ECO:0000259" key="4">
    <source>
        <dbReference type="PROSITE" id="PS51720"/>
    </source>
</evidence>
<dbReference type="Gene3D" id="2.60.40.10">
    <property type="entry name" value="Immunoglobulins"/>
    <property type="match status" value="1"/>
</dbReference>
<dbReference type="SUPFAM" id="SSF52540">
    <property type="entry name" value="P-loop containing nucleoside triphosphate hydrolases"/>
    <property type="match status" value="1"/>
</dbReference>
<dbReference type="FunFam" id="3.40.50.300:FF:002274">
    <property type="entry name" value="Si:dkeyp-69e1.8"/>
    <property type="match status" value="1"/>
</dbReference>
<feature type="domain" description="AIG1-type G" evidence="4">
    <location>
        <begin position="547"/>
        <end position="747"/>
    </location>
</feature>
<evidence type="ECO:0000313" key="6">
    <source>
        <dbReference type="Proteomes" id="UP001059041"/>
    </source>
</evidence>
<dbReference type="GO" id="GO:0005525">
    <property type="term" value="F:GTP binding"/>
    <property type="evidence" value="ECO:0007669"/>
    <property type="project" value="InterPro"/>
</dbReference>
<dbReference type="PROSITE" id="PS50853">
    <property type="entry name" value="FN3"/>
    <property type="match status" value="1"/>
</dbReference>
<dbReference type="Pfam" id="PF18078">
    <property type="entry name" value="Thioredoxin_11"/>
    <property type="match status" value="1"/>
</dbReference>
<dbReference type="InterPro" id="IPR052090">
    <property type="entry name" value="Cytolytic_pore-forming_toxin"/>
</dbReference>
<feature type="domain" description="Fibronectin type-III" evidence="3">
    <location>
        <begin position="437"/>
        <end position="526"/>
    </location>
</feature>
<protein>
    <submittedName>
        <fullName evidence="5">Verrucotoxin subunit beta</fullName>
    </submittedName>
</protein>
<keyword evidence="2" id="KW-0547">Nucleotide-binding</keyword>
<evidence type="ECO:0000313" key="5">
    <source>
        <dbReference type="EMBL" id="KAI7805663.1"/>
    </source>
</evidence>
<evidence type="ECO:0000256" key="2">
    <source>
        <dbReference type="ARBA" id="ARBA00022741"/>
    </source>
</evidence>
<sequence length="768" mass="87224">MKLSFLGGLIDVSGAAKYLNDNKTSFRQQRLTLYYHSTSRFTHLTMNHLSSGTISHHEVFDHDTATHVVTAVLYGADACFVFDRQVSSDEDKQTVSGDLKAAFDKLKFISVGGNIDLSMTDVQKTAVQTFTCTFYGDFQLPSNPTIYKDALEVFADLPKMLGENQELAVPLRVWLYPLDKLHSKTLKLHKDISMSLITGVEAVIESLRMTEMRCNDLLMDSPALTFPAFHDQIHHLKQNCYNYKLSFMKTLGSLLPNIHGDVIKDTALTDLLRDHERSPFRGRELTQWLKERQKESDVMKTLLTQLNDFGVKVENNLDKILMDLKVEAVVSYTFTSLNWTDEILSKQEVYLKPSRIENNDGENTPGHELKIKSWLTGDIKTTMRHNLKMFKDLMDSQDRKPAKFIVSSREMETHPGSCVLLCEDGCDEALCFTPPLKPARPITAEVKGHSVTLKIPPSCPETVEVRLLYRIKKETDWRCERVLKGEDTVTLTDLRSDTEYNMKCAALGKLNYTQYSHEITVKTQGSSIRTGEQSLKQTMLKTQQNIQENLRIVLVGQTGAGKSAAGNIILGQRVFKSQLGVHSITDRCSVRHADVEGRNVSVVDTPGFFDTQMDVEKSIAEIGRSVYLSSPGPHAFLIVFPVDSRVTQRETQILQMIEMLFGEDVLKHSIILFTHGDRLEGEPVEELIEESCGLRNLIDQCGGRYHVFNNEDKSNRDQVSGLLQKIDTMIQKNGGGHYTCEMYEEALRLKQERQREEEEMKRETERDR</sequence>